<dbReference type="InterPro" id="IPR012337">
    <property type="entry name" value="RNaseH-like_sf"/>
</dbReference>
<reference evidence="1 2" key="1">
    <citation type="journal article" date="2021" name="Elife">
        <title>Chloroplast acquisition without the gene transfer in kleptoplastic sea slugs, Plakobranchus ocellatus.</title>
        <authorList>
            <person name="Maeda T."/>
            <person name="Takahashi S."/>
            <person name="Yoshida T."/>
            <person name="Shimamura S."/>
            <person name="Takaki Y."/>
            <person name="Nagai Y."/>
            <person name="Toyoda A."/>
            <person name="Suzuki Y."/>
            <person name="Arimoto A."/>
            <person name="Ishii H."/>
            <person name="Satoh N."/>
            <person name="Nishiyama T."/>
            <person name="Hasebe M."/>
            <person name="Maruyama T."/>
            <person name="Minagawa J."/>
            <person name="Obokata J."/>
            <person name="Shigenobu S."/>
        </authorList>
    </citation>
    <scope>NUCLEOTIDE SEQUENCE [LARGE SCALE GENOMIC DNA]</scope>
</reference>
<sequence>MPLEMHRQFPYRGLMPRRLGVPEEVLTDQTTHFMSDQLKEICRLLRIKQKVMTLYHRMSKLMERFDAALKTCVCYLCMTNPCSIPGTLILSSPLPGRCRRSQLVLAFRSALWRTIRAPMHILRELWMKENQ</sequence>
<dbReference type="Proteomes" id="UP000735302">
    <property type="component" value="Unassembled WGS sequence"/>
</dbReference>
<dbReference type="EMBL" id="BLXT01005610">
    <property type="protein sequence ID" value="GFO24290.1"/>
    <property type="molecule type" value="Genomic_DNA"/>
</dbReference>
<keyword evidence="2" id="KW-1185">Reference proteome</keyword>
<evidence type="ECO:0000313" key="2">
    <source>
        <dbReference type="Proteomes" id="UP000735302"/>
    </source>
</evidence>
<keyword evidence="1" id="KW-0808">Transferase</keyword>
<name>A0AAV4BY92_9GAST</name>
<gene>
    <name evidence="1" type="ORF">PoB_005079500</name>
</gene>
<dbReference type="InterPro" id="IPR036397">
    <property type="entry name" value="RNaseH_sf"/>
</dbReference>
<evidence type="ECO:0000313" key="1">
    <source>
        <dbReference type="EMBL" id="GFO24290.1"/>
    </source>
</evidence>
<proteinExistence type="predicted"/>
<keyword evidence="1" id="KW-0548">Nucleotidyltransferase</keyword>
<dbReference type="Gene3D" id="3.30.420.10">
    <property type="entry name" value="Ribonuclease H-like superfamily/Ribonuclease H"/>
    <property type="match status" value="1"/>
</dbReference>
<dbReference type="AlphaFoldDB" id="A0AAV4BY92"/>
<dbReference type="SUPFAM" id="SSF53098">
    <property type="entry name" value="Ribonuclease H-like"/>
    <property type="match status" value="1"/>
</dbReference>
<dbReference type="GO" id="GO:0003676">
    <property type="term" value="F:nucleic acid binding"/>
    <property type="evidence" value="ECO:0007669"/>
    <property type="project" value="InterPro"/>
</dbReference>
<keyword evidence="1" id="KW-0695">RNA-directed DNA polymerase</keyword>
<comment type="caution">
    <text evidence="1">The sequence shown here is derived from an EMBL/GenBank/DDBJ whole genome shotgun (WGS) entry which is preliminary data.</text>
</comment>
<organism evidence="1 2">
    <name type="scientific">Plakobranchus ocellatus</name>
    <dbReference type="NCBI Taxonomy" id="259542"/>
    <lineage>
        <taxon>Eukaryota</taxon>
        <taxon>Metazoa</taxon>
        <taxon>Spiralia</taxon>
        <taxon>Lophotrochozoa</taxon>
        <taxon>Mollusca</taxon>
        <taxon>Gastropoda</taxon>
        <taxon>Heterobranchia</taxon>
        <taxon>Euthyneura</taxon>
        <taxon>Panpulmonata</taxon>
        <taxon>Sacoglossa</taxon>
        <taxon>Placobranchoidea</taxon>
        <taxon>Plakobranchidae</taxon>
        <taxon>Plakobranchus</taxon>
    </lineage>
</organism>
<protein>
    <submittedName>
        <fullName evidence="1">Reverse transcriptase</fullName>
    </submittedName>
</protein>
<accession>A0AAV4BY92</accession>
<dbReference type="GO" id="GO:0003964">
    <property type="term" value="F:RNA-directed DNA polymerase activity"/>
    <property type="evidence" value="ECO:0007669"/>
    <property type="project" value="UniProtKB-KW"/>
</dbReference>